<feature type="compositionally biased region" description="Basic and acidic residues" evidence="1">
    <location>
        <begin position="331"/>
        <end position="345"/>
    </location>
</feature>
<name>A0A1I7XRA4_HETBA</name>
<keyword evidence="2" id="KW-0472">Membrane</keyword>
<dbReference type="WBParaSite" id="Hba_20020">
    <property type="protein sequence ID" value="Hba_20020"/>
    <property type="gene ID" value="Hba_20020"/>
</dbReference>
<feature type="transmembrane region" description="Helical" evidence="2">
    <location>
        <begin position="82"/>
        <end position="100"/>
    </location>
</feature>
<sequence length="345" mass="38463">MAKEYADALLGNATCDHGLLLVYLKDTQKLATFRGGESFVLLTEEDMEKLHSLATKVGVFSIFTSILLALLSILNFNKFECFLEYNNLHIFIVFTIILSVRIQSQGAEGDNTLALQYLLSNYKDVVENPIQRAESLLPVLGLITAILIVLCITGVLLALFFARFCCCCSKRKKDVYHVNTIPTYKTIEPLYVVTPPTRHGNHAMSDAIYSTPYSGSPLPFFPHTNASPLSFPPPPRSSMPVTPTSTFRNTVNQETPIMKKKHTPRSEPGSLRRPGTGSDVYSIPPESIYGPRDIPVPTGVHDIYGTIPRVILSPRSQDSSQDPNDLPFLDPNRKQETQTREELIY</sequence>
<keyword evidence="2" id="KW-1133">Transmembrane helix</keyword>
<feature type="transmembrane region" description="Helical" evidence="2">
    <location>
        <begin position="57"/>
        <end position="76"/>
    </location>
</feature>
<evidence type="ECO:0000256" key="1">
    <source>
        <dbReference type="SAM" id="MobiDB-lite"/>
    </source>
</evidence>
<dbReference type="Proteomes" id="UP000095283">
    <property type="component" value="Unplaced"/>
</dbReference>
<proteinExistence type="predicted"/>
<protein>
    <submittedName>
        <fullName evidence="4">Protein tweety homolog</fullName>
    </submittedName>
</protein>
<keyword evidence="3" id="KW-1185">Reference proteome</keyword>
<dbReference type="AlphaFoldDB" id="A0A1I7XRA4"/>
<feature type="transmembrane region" description="Helical" evidence="2">
    <location>
        <begin position="139"/>
        <end position="162"/>
    </location>
</feature>
<organism evidence="3 4">
    <name type="scientific">Heterorhabditis bacteriophora</name>
    <name type="common">Entomopathogenic nematode worm</name>
    <dbReference type="NCBI Taxonomy" id="37862"/>
    <lineage>
        <taxon>Eukaryota</taxon>
        <taxon>Metazoa</taxon>
        <taxon>Ecdysozoa</taxon>
        <taxon>Nematoda</taxon>
        <taxon>Chromadorea</taxon>
        <taxon>Rhabditida</taxon>
        <taxon>Rhabditina</taxon>
        <taxon>Rhabditomorpha</taxon>
        <taxon>Strongyloidea</taxon>
        <taxon>Heterorhabditidae</taxon>
        <taxon>Heterorhabditis</taxon>
    </lineage>
</organism>
<evidence type="ECO:0000313" key="4">
    <source>
        <dbReference type="WBParaSite" id="Hba_20020"/>
    </source>
</evidence>
<reference evidence="4" key="1">
    <citation type="submission" date="2016-11" db="UniProtKB">
        <authorList>
            <consortium name="WormBaseParasite"/>
        </authorList>
    </citation>
    <scope>IDENTIFICATION</scope>
</reference>
<evidence type="ECO:0000256" key="2">
    <source>
        <dbReference type="SAM" id="Phobius"/>
    </source>
</evidence>
<accession>A0A1I7XRA4</accession>
<feature type="region of interest" description="Disordered" evidence="1">
    <location>
        <begin position="311"/>
        <end position="345"/>
    </location>
</feature>
<evidence type="ECO:0000313" key="3">
    <source>
        <dbReference type="Proteomes" id="UP000095283"/>
    </source>
</evidence>
<feature type="compositionally biased region" description="Polar residues" evidence="1">
    <location>
        <begin position="314"/>
        <end position="323"/>
    </location>
</feature>
<keyword evidence="2" id="KW-0812">Transmembrane</keyword>
<feature type="region of interest" description="Disordered" evidence="1">
    <location>
        <begin position="252"/>
        <end position="286"/>
    </location>
</feature>